<evidence type="ECO:0000313" key="1">
    <source>
        <dbReference type="EMBL" id="KKM86346.1"/>
    </source>
</evidence>
<comment type="caution">
    <text evidence="1">The sequence shown here is derived from an EMBL/GenBank/DDBJ whole genome shotgun (WGS) entry which is preliminary data.</text>
</comment>
<organism evidence="1">
    <name type="scientific">marine sediment metagenome</name>
    <dbReference type="NCBI Taxonomy" id="412755"/>
    <lineage>
        <taxon>unclassified sequences</taxon>
        <taxon>metagenomes</taxon>
        <taxon>ecological metagenomes</taxon>
    </lineage>
</organism>
<dbReference type="AlphaFoldDB" id="A0A0F9LGT5"/>
<gene>
    <name evidence="1" type="ORF">LCGC14_1279920</name>
</gene>
<accession>A0A0F9LGT5</accession>
<protein>
    <submittedName>
        <fullName evidence="1">Uncharacterized protein</fullName>
    </submittedName>
</protein>
<reference evidence="1" key="1">
    <citation type="journal article" date="2015" name="Nature">
        <title>Complex archaea that bridge the gap between prokaryotes and eukaryotes.</title>
        <authorList>
            <person name="Spang A."/>
            <person name="Saw J.H."/>
            <person name="Jorgensen S.L."/>
            <person name="Zaremba-Niedzwiedzka K."/>
            <person name="Martijn J."/>
            <person name="Lind A.E."/>
            <person name="van Eijk R."/>
            <person name="Schleper C."/>
            <person name="Guy L."/>
            <person name="Ettema T.J."/>
        </authorList>
    </citation>
    <scope>NUCLEOTIDE SEQUENCE</scope>
</reference>
<dbReference type="EMBL" id="LAZR01007271">
    <property type="protein sequence ID" value="KKM86346.1"/>
    <property type="molecule type" value="Genomic_DNA"/>
</dbReference>
<name>A0A0F9LGT5_9ZZZZ</name>
<sequence length="177" mass="20810">MKVFISDIIVRKSKYDDSNLFFIMGELQSGLELCINDNRYYPKDFIGHQVEMLLCVKRSPFLERGMNEKLFLSDEYCSVELIDELKKKRVLRKPYYRKELELTGKFIDSYTIPEDWIPLIKSKFFRGLLKDSSALETEHGIFPLSPFHLTKRVPIEEFPQEVTIATGRIDLAAWHPI</sequence>
<proteinExistence type="predicted"/>